<organism evidence="1 2">
    <name type="scientific">Botryosphaeria dothidea</name>
    <dbReference type="NCBI Taxonomy" id="55169"/>
    <lineage>
        <taxon>Eukaryota</taxon>
        <taxon>Fungi</taxon>
        <taxon>Dikarya</taxon>
        <taxon>Ascomycota</taxon>
        <taxon>Pezizomycotina</taxon>
        <taxon>Dothideomycetes</taxon>
        <taxon>Dothideomycetes incertae sedis</taxon>
        <taxon>Botryosphaeriales</taxon>
        <taxon>Botryosphaeriaceae</taxon>
        <taxon>Botryosphaeria</taxon>
    </lineage>
</organism>
<dbReference type="EMBL" id="WWBZ02000073">
    <property type="protein sequence ID" value="KAF4302129.1"/>
    <property type="molecule type" value="Genomic_DNA"/>
</dbReference>
<proteinExistence type="predicted"/>
<sequence length="258" mass="27499">MAHHYRQDCTGIMAQSKIESFSSERVVVEKTSSNKPLIHGLRTHTLAALGHPRRLLLGRPFAAVWSLYAATYAVANSTETITHSFSLAAAGTTTFISTLAVNVPLGVWKDLQFARIYGTGSAPDAQPAAIRARMHVPKGATAAFLIRDALTIFGSFALPSRLAASIPDEVAGPHAKATLTQMTVPVLSQLVATPVHLLGLSLYDRPGKVDVRQMVASIGRALPAATVVRCARIIPAFSVGCLTNIELRSFLHDVLGPS</sequence>
<dbReference type="AlphaFoldDB" id="A0A8H4IJV0"/>
<protein>
    <submittedName>
        <fullName evidence="1">Membrane protein</fullName>
    </submittedName>
</protein>
<reference evidence="1" key="1">
    <citation type="submission" date="2020-04" db="EMBL/GenBank/DDBJ databases">
        <title>Genome Assembly and Annotation of Botryosphaeria dothidea sdau 11-99, a Latent Pathogen of Apple Fruit Ring Rot in China.</title>
        <authorList>
            <person name="Yu C."/>
            <person name="Diao Y."/>
            <person name="Lu Q."/>
            <person name="Zhao J."/>
            <person name="Cui S."/>
            <person name="Peng C."/>
            <person name="He B."/>
            <person name="Liu H."/>
        </authorList>
    </citation>
    <scope>NUCLEOTIDE SEQUENCE [LARGE SCALE GENOMIC DNA]</scope>
    <source>
        <strain evidence="1">Sdau11-99</strain>
    </source>
</reference>
<comment type="caution">
    <text evidence="1">The sequence shown here is derived from an EMBL/GenBank/DDBJ whole genome shotgun (WGS) entry which is preliminary data.</text>
</comment>
<evidence type="ECO:0000313" key="2">
    <source>
        <dbReference type="Proteomes" id="UP000572817"/>
    </source>
</evidence>
<dbReference type="PANTHER" id="PTHR37845:SF1">
    <property type="entry name" value="SEQUENCE ORPHAN"/>
    <property type="match status" value="1"/>
</dbReference>
<dbReference type="InterPro" id="IPR038781">
    <property type="entry name" value="C365.16-ike"/>
</dbReference>
<keyword evidence="2" id="KW-1185">Reference proteome</keyword>
<gene>
    <name evidence="1" type="ORF">GTA08_BOTSDO10415</name>
</gene>
<accession>A0A8H4IJV0</accession>
<name>A0A8H4IJV0_9PEZI</name>
<evidence type="ECO:0000313" key="1">
    <source>
        <dbReference type="EMBL" id="KAF4302129.1"/>
    </source>
</evidence>
<dbReference type="OrthoDB" id="275936at2759"/>
<dbReference type="PANTHER" id="PTHR37845">
    <property type="entry name" value="SEQUENCE ORPHAN"/>
    <property type="match status" value="1"/>
</dbReference>
<dbReference type="Proteomes" id="UP000572817">
    <property type="component" value="Unassembled WGS sequence"/>
</dbReference>
<dbReference type="GO" id="GO:0005739">
    <property type="term" value="C:mitochondrion"/>
    <property type="evidence" value="ECO:0007669"/>
    <property type="project" value="TreeGrafter"/>
</dbReference>